<evidence type="ECO:0000313" key="12">
    <source>
        <dbReference type="EMBL" id="VFT77323.1"/>
    </source>
</evidence>
<evidence type="ECO:0000256" key="1">
    <source>
        <dbReference type="ARBA" id="ARBA00022527"/>
    </source>
</evidence>
<keyword evidence="6 7" id="KW-0067">ATP-binding</keyword>
<dbReference type="SUPFAM" id="SSF56112">
    <property type="entry name" value="Protein kinase-like (PK-like)"/>
    <property type="match status" value="1"/>
</dbReference>
<dbReference type="Gene3D" id="3.30.200.20">
    <property type="entry name" value="Phosphorylase Kinase, domain 1"/>
    <property type="match status" value="1"/>
</dbReference>
<keyword evidence="13" id="KW-1185">Reference proteome</keyword>
<name>A0A485K4C4_9STRA</name>
<feature type="domain" description="Protein kinase" evidence="9">
    <location>
        <begin position="383"/>
        <end position="644"/>
    </location>
</feature>
<dbReference type="InterPro" id="IPR011009">
    <property type="entry name" value="Kinase-like_dom_sf"/>
</dbReference>
<feature type="binding site" evidence="7">
    <location>
        <position position="415"/>
    </location>
    <ligand>
        <name>ATP</name>
        <dbReference type="ChEBI" id="CHEBI:30616"/>
    </ligand>
</feature>
<dbReference type="InterPro" id="IPR000719">
    <property type="entry name" value="Prot_kinase_dom"/>
</dbReference>
<dbReference type="FunFam" id="3.30.200.20:FF:000715">
    <property type="entry name" value="AGC protein kinase"/>
    <property type="match status" value="1"/>
</dbReference>
<dbReference type="AlphaFoldDB" id="A0A485K4C4"/>
<dbReference type="InterPro" id="IPR053858">
    <property type="entry name" value="Arb2_dom"/>
</dbReference>
<evidence type="ECO:0000256" key="3">
    <source>
        <dbReference type="ARBA" id="ARBA00022679"/>
    </source>
</evidence>
<dbReference type="PROSITE" id="PS00107">
    <property type="entry name" value="PROTEIN_KINASE_ATP"/>
    <property type="match status" value="1"/>
</dbReference>
<evidence type="ECO:0000256" key="8">
    <source>
        <dbReference type="SAM" id="MobiDB-lite"/>
    </source>
</evidence>
<evidence type="ECO:0000256" key="7">
    <source>
        <dbReference type="PROSITE-ProRule" id="PRU10141"/>
    </source>
</evidence>
<evidence type="ECO:0000259" key="10">
    <source>
        <dbReference type="PROSITE" id="PS51285"/>
    </source>
</evidence>
<protein>
    <submittedName>
        <fullName evidence="12">Aste57867_97 protein</fullName>
    </submittedName>
</protein>
<dbReference type="GO" id="GO:0005524">
    <property type="term" value="F:ATP binding"/>
    <property type="evidence" value="ECO:0007669"/>
    <property type="project" value="UniProtKB-UniRule"/>
</dbReference>
<dbReference type="EMBL" id="VJMH01000004">
    <property type="protein sequence ID" value="KAF0720672.1"/>
    <property type="molecule type" value="Genomic_DNA"/>
</dbReference>
<reference evidence="12 13" key="1">
    <citation type="submission" date="2019-03" db="EMBL/GenBank/DDBJ databases">
        <authorList>
            <person name="Gaulin E."/>
            <person name="Dumas B."/>
        </authorList>
    </citation>
    <scope>NUCLEOTIDE SEQUENCE [LARGE SCALE GENOMIC DNA]</scope>
    <source>
        <strain evidence="12">CBS 568.67</strain>
    </source>
</reference>
<evidence type="ECO:0000259" key="9">
    <source>
        <dbReference type="PROSITE" id="PS50011"/>
    </source>
</evidence>
<dbReference type="InterPro" id="IPR045270">
    <property type="entry name" value="STKc_AGC"/>
</dbReference>
<dbReference type="Pfam" id="PF22749">
    <property type="entry name" value="Arb2"/>
    <property type="match status" value="1"/>
</dbReference>
<keyword evidence="5" id="KW-0418">Kinase</keyword>
<accession>A0A485K4C4</accession>
<keyword evidence="3" id="KW-0808">Transferase</keyword>
<dbReference type="SMART" id="SM00133">
    <property type="entry name" value="S_TK_X"/>
    <property type="match status" value="1"/>
</dbReference>
<dbReference type="CDD" id="cd05123">
    <property type="entry name" value="STKc_AGC"/>
    <property type="match status" value="1"/>
</dbReference>
<evidence type="ECO:0000256" key="5">
    <source>
        <dbReference type="ARBA" id="ARBA00022777"/>
    </source>
</evidence>
<dbReference type="EMBL" id="CAADRA010000004">
    <property type="protein sequence ID" value="VFT77323.1"/>
    <property type="molecule type" value="Genomic_DNA"/>
</dbReference>
<evidence type="ECO:0000313" key="13">
    <source>
        <dbReference type="Proteomes" id="UP000332933"/>
    </source>
</evidence>
<dbReference type="SMART" id="SM00220">
    <property type="entry name" value="S_TKc"/>
    <property type="match status" value="1"/>
</dbReference>
<dbReference type="PROSITE" id="PS00108">
    <property type="entry name" value="PROTEIN_KINASE_ST"/>
    <property type="match status" value="1"/>
</dbReference>
<evidence type="ECO:0000313" key="11">
    <source>
        <dbReference type="EMBL" id="KAF0720672.1"/>
    </source>
</evidence>
<evidence type="ECO:0000256" key="2">
    <source>
        <dbReference type="ARBA" id="ARBA00022553"/>
    </source>
</evidence>
<dbReference type="GO" id="GO:0004674">
    <property type="term" value="F:protein serine/threonine kinase activity"/>
    <property type="evidence" value="ECO:0007669"/>
    <property type="project" value="UniProtKB-KW"/>
</dbReference>
<feature type="region of interest" description="Disordered" evidence="8">
    <location>
        <begin position="322"/>
        <end position="356"/>
    </location>
</feature>
<dbReference type="Gene3D" id="1.10.510.10">
    <property type="entry name" value="Transferase(Phosphotransferase) domain 1"/>
    <property type="match status" value="1"/>
</dbReference>
<dbReference type="PROSITE" id="PS50011">
    <property type="entry name" value="PROTEIN_KINASE_DOM"/>
    <property type="match status" value="1"/>
</dbReference>
<dbReference type="InterPro" id="IPR008271">
    <property type="entry name" value="Ser/Thr_kinase_AS"/>
</dbReference>
<gene>
    <name evidence="12" type="primary">Aste57867_97</name>
    <name evidence="11" type="ORF">As57867_000097</name>
    <name evidence="12" type="ORF">ASTE57867_97</name>
</gene>
<feature type="domain" description="AGC-kinase C-terminal" evidence="10">
    <location>
        <begin position="645"/>
        <end position="721"/>
    </location>
</feature>
<dbReference type="Proteomes" id="UP000332933">
    <property type="component" value="Unassembled WGS sequence"/>
</dbReference>
<evidence type="ECO:0000256" key="6">
    <source>
        <dbReference type="ARBA" id="ARBA00022840"/>
    </source>
</evidence>
<organism evidence="12 13">
    <name type="scientific">Aphanomyces stellatus</name>
    <dbReference type="NCBI Taxonomy" id="120398"/>
    <lineage>
        <taxon>Eukaryota</taxon>
        <taxon>Sar</taxon>
        <taxon>Stramenopiles</taxon>
        <taxon>Oomycota</taxon>
        <taxon>Saprolegniomycetes</taxon>
        <taxon>Saprolegniales</taxon>
        <taxon>Verrucalvaceae</taxon>
        <taxon>Aphanomyces</taxon>
    </lineage>
</organism>
<dbReference type="OrthoDB" id="421951at2759"/>
<dbReference type="PANTHER" id="PTHR24351">
    <property type="entry name" value="RIBOSOMAL PROTEIN S6 KINASE"/>
    <property type="match status" value="1"/>
</dbReference>
<keyword evidence="2" id="KW-0597">Phosphoprotein</keyword>
<dbReference type="InterPro" id="IPR000961">
    <property type="entry name" value="AGC-kinase_C"/>
</dbReference>
<sequence>MVLDRRWRSRCHASLRVVARERNGAGAPADCVRGTVQDEGIRCVRAAALRVTSALSLSSSSSLPGFIEAFIGSNEAKCSIFLSSHWERVSRLLVIIVSGNGIQPGIWSRSLVMEPQDTSRQYYRSGSMLPYLHKALSLGYGVIVTNPSTNMVVTNSGDKIPIPYSSTPEEHVRYIWEAFAMQARCHQVYIAAYGRGGVLAKYLLTTQPTLRQKLAAIAFIESSHRVNADDPEDVRTIISTRAINWQRSKEDAGRQLPDCAQLGCLSLSAGEPQTTRMSGEQRSTNTAWTIAASMDTVFAFFDSARGYDLAEEQAYMEQMYGQQAMPPPPQGYSQPHPHQPPPLHPQGQHHDDGDMEIRHDTDAETRVTSRSMVISKSMAVTDFDLLSVVGKGAYGKVFLAKKKSGRNAGRVYAMKVLRKDDVFKKKQVAHTKSEQRILKHVEHPFVVHLRYAFQSDYKLYLVMDYYHGGSLFVHLKKLKSFPEARARFYAAELVLAIAHLHSLHIMYRDLKLENILMDADGHVAITDFGLSKEDDEGSTFVGTPEYLAPELLSSQRTATSYGKSVDWWSYGVLVYEMIRGQTPFYDKNRRSMFQNILTKDPTFQSELFSPPATHFLQSLLVKNPLQRLGCGPNGPLEIMQHEWFAGLDWQALLEKRLDPPFRPNINQTQDALRYVPATFLQQEVADSPVLASMLSESVPGRQTMHFDDFSFMGSDFMGSRRTSLFRESDFRMDGTVLVHHLKSIAISM</sequence>
<proteinExistence type="predicted"/>
<dbReference type="PROSITE" id="PS51285">
    <property type="entry name" value="AGC_KINASE_CTER"/>
    <property type="match status" value="1"/>
</dbReference>
<dbReference type="Pfam" id="PF00069">
    <property type="entry name" value="Pkinase"/>
    <property type="match status" value="1"/>
</dbReference>
<dbReference type="FunFam" id="1.10.510.10:FF:000008">
    <property type="entry name" value="Non-specific serine/threonine protein kinase"/>
    <property type="match status" value="1"/>
</dbReference>
<keyword evidence="1" id="KW-0723">Serine/threonine-protein kinase</keyword>
<keyword evidence="4 7" id="KW-0547">Nucleotide-binding</keyword>
<reference evidence="11" key="2">
    <citation type="submission" date="2019-06" db="EMBL/GenBank/DDBJ databases">
        <title>Genomics analysis of Aphanomyces spp. identifies a new class of oomycete effector associated with host adaptation.</title>
        <authorList>
            <person name="Gaulin E."/>
        </authorList>
    </citation>
    <scope>NUCLEOTIDE SEQUENCE</scope>
    <source>
        <strain evidence="11">CBS 578.67</strain>
    </source>
</reference>
<dbReference type="InterPro" id="IPR017441">
    <property type="entry name" value="Protein_kinase_ATP_BS"/>
</dbReference>
<evidence type="ECO:0000256" key="4">
    <source>
        <dbReference type="ARBA" id="ARBA00022741"/>
    </source>
</evidence>